<evidence type="ECO:0000313" key="3">
    <source>
        <dbReference type="Proteomes" id="UP001232148"/>
    </source>
</evidence>
<dbReference type="Proteomes" id="UP001232148">
    <property type="component" value="Unassembled WGS sequence"/>
</dbReference>
<dbReference type="AlphaFoldDB" id="A0AAD9M6B1"/>
<name>A0AAD9M6B1_9PEZI</name>
<evidence type="ECO:0000256" key="1">
    <source>
        <dbReference type="SAM" id="MobiDB-lite"/>
    </source>
</evidence>
<reference evidence="2" key="1">
    <citation type="submission" date="2021-06" db="EMBL/GenBank/DDBJ databases">
        <title>Comparative genomics, transcriptomics and evolutionary studies reveal genomic signatures of adaptation to plant cell wall in hemibiotrophic fungi.</title>
        <authorList>
            <consortium name="DOE Joint Genome Institute"/>
            <person name="Baroncelli R."/>
            <person name="Diaz J.F."/>
            <person name="Benocci T."/>
            <person name="Peng M."/>
            <person name="Battaglia E."/>
            <person name="Haridas S."/>
            <person name="Andreopoulos W."/>
            <person name="Labutti K."/>
            <person name="Pangilinan J."/>
            <person name="Floch G.L."/>
            <person name="Makela M.R."/>
            <person name="Henrissat B."/>
            <person name="Grigoriev I.V."/>
            <person name="Crouch J.A."/>
            <person name="De Vries R.P."/>
            <person name="Sukno S.A."/>
            <person name="Thon M.R."/>
        </authorList>
    </citation>
    <scope>NUCLEOTIDE SEQUENCE</scope>
    <source>
        <strain evidence="2">MAFF235873</strain>
    </source>
</reference>
<feature type="compositionally biased region" description="Low complexity" evidence="1">
    <location>
        <begin position="1"/>
        <end position="15"/>
    </location>
</feature>
<protein>
    <submittedName>
        <fullName evidence="2">Uncharacterized protein</fullName>
    </submittedName>
</protein>
<gene>
    <name evidence="2" type="ORF">LX32DRAFT_682039</name>
</gene>
<dbReference type="EMBL" id="MU842855">
    <property type="protein sequence ID" value="KAK2030133.1"/>
    <property type="molecule type" value="Genomic_DNA"/>
</dbReference>
<proteinExistence type="predicted"/>
<accession>A0AAD9M6B1</accession>
<organism evidence="2 3">
    <name type="scientific">Colletotrichum zoysiae</name>
    <dbReference type="NCBI Taxonomy" id="1216348"/>
    <lineage>
        <taxon>Eukaryota</taxon>
        <taxon>Fungi</taxon>
        <taxon>Dikarya</taxon>
        <taxon>Ascomycota</taxon>
        <taxon>Pezizomycotina</taxon>
        <taxon>Sordariomycetes</taxon>
        <taxon>Hypocreomycetidae</taxon>
        <taxon>Glomerellales</taxon>
        <taxon>Glomerellaceae</taxon>
        <taxon>Colletotrichum</taxon>
        <taxon>Colletotrichum graminicola species complex</taxon>
    </lineage>
</organism>
<keyword evidence="3" id="KW-1185">Reference proteome</keyword>
<comment type="caution">
    <text evidence="2">The sequence shown here is derived from an EMBL/GenBank/DDBJ whole genome shotgun (WGS) entry which is preliminary data.</text>
</comment>
<sequence length="115" mass="12045">MYLGRASSRSETGTRTGTGTGMGMGSPAANPPPEGSREYMSAADVVISSRNKRIGSDCEALQKAEQSPTLAGSGSGLRVEVEVEVEVEAEIEAEVEAKVEVEVEVGLMSMEQIPL</sequence>
<feature type="region of interest" description="Disordered" evidence="1">
    <location>
        <begin position="1"/>
        <end position="40"/>
    </location>
</feature>
<evidence type="ECO:0000313" key="2">
    <source>
        <dbReference type="EMBL" id="KAK2030133.1"/>
    </source>
</evidence>